<gene>
    <name evidence="1" type="ORF">Drose_28235</name>
</gene>
<dbReference type="Proteomes" id="UP001058271">
    <property type="component" value="Chromosome"/>
</dbReference>
<evidence type="ECO:0000313" key="2">
    <source>
        <dbReference type="Proteomes" id="UP001058271"/>
    </source>
</evidence>
<dbReference type="RefSeq" id="WP_260724371.1">
    <property type="nucleotide sequence ID" value="NZ_BAAABS010000082.1"/>
</dbReference>
<organism evidence="1 2">
    <name type="scientific">Dactylosporangium roseum</name>
    <dbReference type="NCBI Taxonomy" id="47989"/>
    <lineage>
        <taxon>Bacteria</taxon>
        <taxon>Bacillati</taxon>
        <taxon>Actinomycetota</taxon>
        <taxon>Actinomycetes</taxon>
        <taxon>Micromonosporales</taxon>
        <taxon>Micromonosporaceae</taxon>
        <taxon>Dactylosporangium</taxon>
    </lineage>
</organism>
<keyword evidence="2" id="KW-1185">Reference proteome</keyword>
<sequence>MATPKGLLVDYGGVLTTDVFVSFDAFRAREGLKPARALGMTTLHRQDTRTTIGTLRTRL</sequence>
<proteinExistence type="predicted"/>
<dbReference type="EMBL" id="CP073721">
    <property type="protein sequence ID" value="UWZ35028.1"/>
    <property type="molecule type" value="Genomic_DNA"/>
</dbReference>
<reference evidence="1" key="1">
    <citation type="submission" date="2021-04" db="EMBL/GenBank/DDBJ databases">
        <title>Biosynthetic gene clusters of Dactylosporangioum roseum.</title>
        <authorList>
            <person name="Hartkoorn R.C."/>
            <person name="Beaudoing E."/>
            <person name="Hot D."/>
            <person name="Moureu S."/>
        </authorList>
    </citation>
    <scope>NUCLEOTIDE SEQUENCE</scope>
    <source>
        <strain evidence="1">NRRL B-16295</strain>
    </source>
</reference>
<name>A0ABY5Z2P4_9ACTN</name>
<evidence type="ECO:0008006" key="3">
    <source>
        <dbReference type="Google" id="ProtNLM"/>
    </source>
</evidence>
<protein>
    <recommendedName>
        <fullName evidence="3">HAD family phosphatase</fullName>
    </recommendedName>
</protein>
<evidence type="ECO:0000313" key="1">
    <source>
        <dbReference type="EMBL" id="UWZ35028.1"/>
    </source>
</evidence>
<accession>A0ABY5Z2P4</accession>